<dbReference type="SMART" id="SM00382">
    <property type="entry name" value="AAA"/>
    <property type="match status" value="1"/>
</dbReference>
<dbReference type="Gene3D" id="1.20.272.10">
    <property type="match status" value="1"/>
</dbReference>
<proteinExistence type="predicted"/>
<dbReference type="InterPro" id="IPR008921">
    <property type="entry name" value="DNA_pol3_clamp-load_cplx_C"/>
</dbReference>
<dbReference type="InterPro" id="IPR003593">
    <property type="entry name" value="AAA+_ATPase"/>
</dbReference>
<keyword evidence="2" id="KW-0547">Nucleotide-binding</keyword>
<dbReference type="SUPFAM" id="SSF48019">
    <property type="entry name" value="post-AAA+ oligomerization domain-like"/>
    <property type="match status" value="1"/>
</dbReference>
<dbReference type="GO" id="GO:0005663">
    <property type="term" value="C:DNA replication factor C complex"/>
    <property type="evidence" value="ECO:0007669"/>
    <property type="project" value="TreeGrafter"/>
</dbReference>
<dbReference type="PANTHER" id="PTHR11669">
    <property type="entry name" value="REPLICATION FACTOR C / DNA POLYMERASE III GAMMA-TAU SUBUNIT"/>
    <property type="match status" value="1"/>
</dbReference>
<dbReference type="AlphaFoldDB" id="A0A6C0BEP3"/>
<evidence type="ECO:0000256" key="2">
    <source>
        <dbReference type="ARBA" id="ARBA00022741"/>
    </source>
</evidence>
<protein>
    <recommendedName>
        <fullName evidence="4">AAA+ ATPase domain-containing protein</fullName>
    </recommendedName>
</protein>
<keyword evidence="3" id="KW-0067">ATP-binding</keyword>
<dbReference type="GO" id="GO:0006281">
    <property type="term" value="P:DNA repair"/>
    <property type="evidence" value="ECO:0007669"/>
    <property type="project" value="TreeGrafter"/>
</dbReference>
<dbReference type="CDD" id="cd00009">
    <property type="entry name" value="AAA"/>
    <property type="match status" value="1"/>
</dbReference>
<dbReference type="Pfam" id="PF00004">
    <property type="entry name" value="AAA"/>
    <property type="match status" value="1"/>
</dbReference>
<reference evidence="5" key="1">
    <citation type="journal article" date="2020" name="Nature">
        <title>Giant virus diversity and host interactions through global metagenomics.</title>
        <authorList>
            <person name="Schulz F."/>
            <person name="Roux S."/>
            <person name="Paez-Espino D."/>
            <person name="Jungbluth S."/>
            <person name="Walsh D.A."/>
            <person name="Denef V.J."/>
            <person name="McMahon K.D."/>
            <person name="Konstantinidis K.T."/>
            <person name="Eloe-Fadrosh E.A."/>
            <person name="Kyrpides N.C."/>
            <person name="Woyke T."/>
        </authorList>
    </citation>
    <scope>NUCLEOTIDE SEQUENCE</scope>
    <source>
        <strain evidence="5">GVMAG-M-3300010160-60</strain>
    </source>
</reference>
<dbReference type="Gene3D" id="3.40.50.300">
    <property type="entry name" value="P-loop containing nucleotide triphosphate hydrolases"/>
    <property type="match status" value="1"/>
</dbReference>
<feature type="domain" description="AAA+ ATPase" evidence="4">
    <location>
        <begin position="36"/>
        <end position="172"/>
    </location>
</feature>
<dbReference type="GO" id="GO:0003689">
    <property type="term" value="F:DNA clamp loader activity"/>
    <property type="evidence" value="ECO:0007669"/>
    <property type="project" value="TreeGrafter"/>
</dbReference>
<sequence length="335" mass="38423">MDSLPWIEKYRPTNFDNVKLNDIIKKQINKMISLHDMPNIILEGPSGVGKTTTIKCIARQLYGKYYSKMVLEMNASDERGIKTYDRGIKIYDVIENFRRSYVVIEDKHISRIPKFKMIILDEADNMTEKAQYNIGTFIKNYDDIKFAFTCNSKENIGSSVQSMCHIIKYPILDNSIIESVLKNICVEENIGIKLKKNIEGIKIIAQISNGDMRSAINMLQLANNRFKEITVDNVFKIYNKPHIDLSKEIIDLCIKKDMINSCKKIIDLKNKGYSGTDIMLGLCFTLRIDICKDISEEHKIYFSKCINYAVYNIAKGGLDNSVLQLVSCIADMCKN</sequence>
<evidence type="ECO:0000259" key="4">
    <source>
        <dbReference type="SMART" id="SM00382"/>
    </source>
</evidence>
<dbReference type="SUPFAM" id="SSF52540">
    <property type="entry name" value="P-loop containing nucleoside triphosphate hydrolases"/>
    <property type="match status" value="1"/>
</dbReference>
<evidence type="ECO:0000313" key="5">
    <source>
        <dbReference type="EMBL" id="QHS90264.1"/>
    </source>
</evidence>
<dbReference type="GO" id="GO:0006261">
    <property type="term" value="P:DNA-templated DNA replication"/>
    <property type="evidence" value="ECO:0007669"/>
    <property type="project" value="TreeGrafter"/>
</dbReference>
<dbReference type="InterPro" id="IPR000629">
    <property type="entry name" value="RNA-helicase_DEAD-box_CS"/>
</dbReference>
<dbReference type="InterPro" id="IPR050238">
    <property type="entry name" value="DNA_Rep/Repair_Clamp_Loader"/>
</dbReference>
<dbReference type="InterPro" id="IPR003959">
    <property type="entry name" value="ATPase_AAA_core"/>
</dbReference>
<dbReference type="CDD" id="cd18140">
    <property type="entry name" value="HLD_clamp_RFC"/>
    <property type="match status" value="1"/>
</dbReference>
<dbReference type="EMBL" id="MN739131">
    <property type="protein sequence ID" value="QHS90264.1"/>
    <property type="molecule type" value="Genomic_DNA"/>
</dbReference>
<dbReference type="Gene3D" id="1.10.8.60">
    <property type="match status" value="1"/>
</dbReference>
<dbReference type="GO" id="GO:0005634">
    <property type="term" value="C:nucleus"/>
    <property type="evidence" value="ECO:0007669"/>
    <property type="project" value="TreeGrafter"/>
</dbReference>
<accession>A0A6C0BEP3</accession>
<dbReference type="InterPro" id="IPR027417">
    <property type="entry name" value="P-loop_NTPase"/>
</dbReference>
<dbReference type="GO" id="GO:0016887">
    <property type="term" value="F:ATP hydrolysis activity"/>
    <property type="evidence" value="ECO:0007669"/>
    <property type="project" value="InterPro"/>
</dbReference>
<evidence type="ECO:0000256" key="1">
    <source>
        <dbReference type="ARBA" id="ARBA00022705"/>
    </source>
</evidence>
<dbReference type="GO" id="GO:0003677">
    <property type="term" value="F:DNA binding"/>
    <property type="evidence" value="ECO:0007669"/>
    <property type="project" value="InterPro"/>
</dbReference>
<dbReference type="Pfam" id="PF21960">
    <property type="entry name" value="RCF1-5-like_lid"/>
    <property type="match status" value="1"/>
</dbReference>
<dbReference type="PROSITE" id="PS00039">
    <property type="entry name" value="DEAD_ATP_HELICASE"/>
    <property type="match status" value="1"/>
</dbReference>
<dbReference type="InterPro" id="IPR013748">
    <property type="entry name" value="Rep_factorC_C"/>
</dbReference>
<keyword evidence="1" id="KW-0235">DNA replication</keyword>
<dbReference type="InterPro" id="IPR047854">
    <property type="entry name" value="RFC_lid"/>
</dbReference>
<evidence type="ECO:0000256" key="3">
    <source>
        <dbReference type="ARBA" id="ARBA00022840"/>
    </source>
</evidence>
<dbReference type="PANTHER" id="PTHR11669:SF5">
    <property type="entry name" value="REPLICATION FACTOR C SUBUNIT 2"/>
    <property type="match status" value="1"/>
</dbReference>
<dbReference type="GO" id="GO:0005524">
    <property type="term" value="F:ATP binding"/>
    <property type="evidence" value="ECO:0007669"/>
    <property type="project" value="UniProtKB-KW"/>
</dbReference>
<organism evidence="5">
    <name type="scientific">viral metagenome</name>
    <dbReference type="NCBI Taxonomy" id="1070528"/>
    <lineage>
        <taxon>unclassified sequences</taxon>
        <taxon>metagenomes</taxon>
        <taxon>organismal metagenomes</taxon>
    </lineage>
</organism>
<dbReference type="Pfam" id="PF08542">
    <property type="entry name" value="Rep_fac_C"/>
    <property type="match status" value="1"/>
</dbReference>
<name>A0A6C0BEP3_9ZZZZ</name>